<evidence type="ECO:0000313" key="3">
    <source>
        <dbReference type="Proteomes" id="UP001154078"/>
    </source>
</evidence>
<gene>
    <name evidence="2" type="ORF">MELIAE_LOCUS5859</name>
</gene>
<dbReference type="EMBL" id="OV121134">
    <property type="protein sequence ID" value="CAH0553989.1"/>
    <property type="molecule type" value="Genomic_DNA"/>
</dbReference>
<dbReference type="Proteomes" id="UP001154078">
    <property type="component" value="Chromosome 3"/>
</dbReference>
<accession>A0A9P0AZM3</accession>
<feature type="domain" description="DUF4817" evidence="1">
    <location>
        <begin position="45"/>
        <end position="77"/>
    </location>
</feature>
<dbReference type="AlphaFoldDB" id="A0A9P0AZM3"/>
<dbReference type="OrthoDB" id="6719073at2759"/>
<keyword evidence="3" id="KW-1185">Reference proteome</keyword>
<proteinExistence type="predicted"/>
<reference evidence="2" key="1">
    <citation type="submission" date="2021-12" db="EMBL/GenBank/DDBJ databases">
        <authorList>
            <person name="King R."/>
        </authorList>
    </citation>
    <scope>NUCLEOTIDE SEQUENCE</scope>
</reference>
<dbReference type="Pfam" id="PF16087">
    <property type="entry name" value="DUF4817"/>
    <property type="match status" value="1"/>
</dbReference>
<organism evidence="2 3">
    <name type="scientific">Brassicogethes aeneus</name>
    <name type="common">Rape pollen beetle</name>
    <name type="synonym">Meligethes aeneus</name>
    <dbReference type="NCBI Taxonomy" id="1431903"/>
    <lineage>
        <taxon>Eukaryota</taxon>
        <taxon>Metazoa</taxon>
        <taxon>Ecdysozoa</taxon>
        <taxon>Arthropoda</taxon>
        <taxon>Hexapoda</taxon>
        <taxon>Insecta</taxon>
        <taxon>Pterygota</taxon>
        <taxon>Neoptera</taxon>
        <taxon>Endopterygota</taxon>
        <taxon>Coleoptera</taxon>
        <taxon>Polyphaga</taxon>
        <taxon>Cucujiformia</taxon>
        <taxon>Nitidulidae</taxon>
        <taxon>Meligethinae</taxon>
        <taxon>Brassicogethes</taxon>
    </lineage>
</organism>
<dbReference type="InterPro" id="IPR032135">
    <property type="entry name" value="DUF4817"/>
</dbReference>
<protein>
    <recommendedName>
        <fullName evidence="1">DUF4817 domain-containing protein</fullName>
    </recommendedName>
</protein>
<name>A0A9P0AZM3_BRAAE</name>
<evidence type="ECO:0000313" key="2">
    <source>
        <dbReference type="EMBL" id="CAH0553989.1"/>
    </source>
</evidence>
<evidence type="ECO:0000259" key="1">
    <source>
        <dbReference type="Pfam" id="PF16087"/>
    </source>
</evidence>
<sequence length="212" mass="23429">MSCDEEIKCHSEKAATNNSRQQQFINLQTKRPPFVKQLFIVDFLTVEEKIEMVLIYEEAGRNLDDAVNIYAQRFPEKIDHQFTTNGSVQLIKRVRRATVAGGNNEINVLAATAANPRASSRELSRDLGISQSRTVKQVLPSPTAGLRAESLVTPNTLGKVPGSLVESTAGCFRLVVDDVAQDGLFGVRHVCDVGHIKDMSEPRLATQRGPLW</sequence>